<dbReference type="Pfam" id="PF00450">
    <property type="entry name" value="Peptidase_S10"/>
    <property type="match status" value="1"/>
</dbReference>
<name>A0A200PU64_MACCD</name>
<dbReference type="PRINTS" id="PR00724">
    <property type="entry name" value="CRBOXYPTASEC"/>
</dbReference>
<dbReference type="FunCoup" id="A0A200PU64">
    <property type="interactions" value="50"/>
</dbReference>
<keyword evidence="3" id="KW-0732">Signal</keyword>
<dbReference type="InterPro" id="IPR029058">
    <property type="entry name" value="AB_hydrolase_fold"/>
</dbReference>
<dbReference type="InterPro" id="IPR001563">
    <property type="entry name" value="Peptidase_S10"/>
</dbReference>
<dbReference type="GO" id="GO:0004185">
    <property type="term" value="F:serine-type carboxypeptidase activity"/>
    <property type="evidence" value="ECO:0007669"/>
    <property type="project" value="UniProtKB-UniRule"/>
</dbReference>
<gene>
    <name evidence="4" type="ORF">BVC80_9071g96</name>
</gene>
<keyword evidence="3" id="KW-0645">Protease</keyword>
<dbReference type="EMBL" id="MVGT01004039">
    <property type="protein sequence ID" value="OVA01759.1"/>
    <property type="molecule type" value="Genomic_DNA"/>
</dbReference>
<evidence type="ECO:0000256" key="2">
    <source>
        <dbReference type="ARBA" id="ARBA00023180"/>
    </source>
</evidence>
<dbReference type="OrthoDB" id="443318at2759"/>
<feature type="signal peptide" evidence="3">
    <location>
        <begin position="1"/>
        <end position="23"/>
    </location>
</feature>
<dbReference type="PANTHER" id="PTHR11802:SF454">
    <property type="entry name" value="SERINE CARBOXYPEPTIDASE-LIKE 50"/>
    <property type="match status" value="1"/>
</dbReference>
<dbReference type="InParanoid" id="A0A200PU64"/>
<evidence type="ECO:0000256" key="3">
    <source>
        <dbReference type="RuleBase" id="RU361156"/>
    </source>
</evidence>
<dbReference type="AlphaFoldDB" id="A0A200PU64"/>
<protein>
    <recommendedName>
        <fullName evidence="3">Carboxypeptidase</fullName>
        <ecNumber evidence="3">3.4.16.-</ecNumber>
    </recommendedName>
</protein>
<reference evidence="4 5" key="1">
    <citation type="journal article" date="2017" name="Mol. Plant">
        <title>The Genome of Medicinal Plant Macleaya cordata Provides New Insights into Benzylisoquinoline Alkaloids Metabolism.</title>
        <authorList>
            <person name="Liu X."/>
            <person name="Liu Y."/>
            <person name="Huang P."/>
            <person name="Ma Y."/>
            <person name="Qing Z."/>
            <person name="Tang Q."/>
            <person name="Cao H."/>
            <person name="Cheng P."/>
            <person name="Zheng Y."/>
            <person name="Yuan Z."/>
            <person name="Zhou Y."/>
            <person name="Liu J."/>
            <person name="Tang Z."/>
            <person name="Zhuo Y."/>
            <person name="Zhang Y."/>
            <person name="Yu L."/>
            <person name="Huang J."/>
            <person name="Yang P."/>
            <person name="Peng Q."/>
            <person name="Zhang J."/>
            <person name="Jiang W."/>
            <person name="Zhang Z."/>
            <person name="Lin K."/>
            <person name="Ro D.K."/>
            <person name="Chen X."/>
            <person name="Xiong X."/>
            <person name="Shang Y."/>
            <person name="Huang S."/>
            <person name="Zeng J."/>
        </authorList>
    </citation>
    <scope>NUCLEOTIDE SEQUENCE [LARGE SCALE GENOMIC DNA]</scope>
    <source>
        <strain evidence="5">cv. BLH2017</strain>
        <tissue evidence="4">Root</tissue>
    </source>
</reference>
<dbReference type="FunFam" id="3.40.50.1820:FF:000163">
    <property type="entry name" value="Carboxypeptidase"/>
    <property type="match status" value="1"/>
</dbReference>
<keyword evidence="5" id="KW-1185">Reference proteome</keyword>
<evidence type="ECO:0000313" key="4">
    <source>
        <dbReference type="EMBL" id="OVA01759.1"/>
    </source>
</evidence>
<proteinExistence type="inferred from homology"/>
<keyword evidence="2" id="KW-0325">Glycoprotein</keyword>
<dbReference type="PROSITE" id="PS00131">
    <property type="entry name" value="CARBOXYPEPT_SER_SER"/>
    <property type="match status" value="1"/>
</dbReference>
<keyword evidence="3" id="KW-0121">Carboxypeptidase</keyword>
<dbReference type="PANTHER" id="PTHR11802">
    <property type="entry name" value="SERINE PROTEASE FAMILY S10 SERINE CARBOXYPEPTIDASE"/>
    <property type="match status" value="1"/>
</dbReference>
<dbReference type="PROSITE" id="PS00560">
    <property type="entry name" value="CARBOXYPEPT_SER_HIS"/>
    <property type="match status" value="1"/>
</dbReference>
<dbReference type="Gene3D" id="3.40.50.1820">
    <property type="entry name" value="alpha/beta hydrolase"/>
    <property type="match status" value="1"/>
</dbReference>
<sequence>MMDSTSILFFFLCLFFLSLSSKATSVLFPKQALPTKSGYLPINSTSGSAIFFAFYEAQHPISSISQTPILVWLQGGPGCSSMIGNFFELGPWRVSSDSNSNQSSILKPNPGAWNEKFGLVFIDNPIGTGFSIASTPEEIPKDQETVAKHLFIALRSFISLDPLSNSRPIYITGESYAGKYVPAIGYYILQKNSRLPVAKQVNLRGVAIGNGLTDPVTQVATHAITAYFSGLINEKQRTQLEGIQAEAVRLTREGKWTEATDARSRVLDWLQNVTGLATLYDLRRQKPYETELVTEFLNKEEIKKALGVQNSIIWEDCSSIVGKALHEDVMKSVKFMVEELVKKSKVLLYQGQFDLRDGVVSTEAWIKEIRWEGLEKFLMAERKVWEVNEEVAGYVQRWGSLTEVVVSGAGHLVPADQAVSSQAMIEDWVLERGLFGEEKQVSPSNFRGFS</sequence>
<organism evidence="4 5">
    <name type="scientific">Macleaya cordata</name>
    <name type="common">Five-seeded plume-poppy</name>
    <name type="synonym">Bocconia cordata</name>
    <dbReference type="NCBI Taxonomy" id="56857"/>
    <lineage>
        <taxon>Eukaryota</taxon>
        <taxon>Viridiplantae</taxon>
        <taxon>Streptophyta</taxon>
        <taxon>Embryophyta</taxon>
        <taxon>Tracheophyta</taxon>
        <taxon>Spermatophyta</taxon>
        <taxon>Magnoliopsida</taxon>
        <taxon>Ranunculales</taxon>
        <taxon>Papaveraceae</taxon>
        <taxon>Papaveroideae</taxon>
        <taxon>Macleaya</taxon>
    </lineage>
</organism>
<comment type="similarity">
    <text evidence="1 3">Belongs to the peptidase S10 family.</text>
</comment>
<keyword evidence="3" id="KW-0378">Hydrolase</keyword>
<dbReference type="SUPFAM" id="SSF53474">
    <property type="entry name" value="alpha/beta-Hydrolases"/>
    <property type="match status" value="1"/>
</dbReference>
<evidence type="ECO:0000256" key="1">
    <source>
        <dbReference type="ARBA" id="ARBA00009431"/>
    </source>
</evidence>
<dbReference type="InterPro" id="IPR018202">
    <property type="entry name" value="Ser_caboxypep_ser_AS"/>
</dbReference>
<dbReference type="EC" id="3.4.16.-" evidence="3"/>
<comment type="caution">
    <text evidence="4">The sequence shown here is derived from an EMBL/GenBank/DDBJ whole genome shotgun (WGS) entry which is preliminary data.</text>
</comment>
<dbReference type="Proteomes" id="UP000195402">
    <property type="component" value="Unassembled WGS sequence"/>
</dbReference>
<dbReference type="InterPro" id="IPR033124">
    <property type="entry name" value="Ser_caboxypep_his_AS"/>
</dbReference>
<dbReference type="OMA" id="WYYNYLQ"/>
<accession>A0A200PU64</accession>
<feature type="chain" id="PRO_5011832086" description="Carboxypeptidase" evidence="3">
    <location>
        <begin position="24"/>
        <end position="450"/>
    </location>
</feature>
<evidence type="ECO:0000313" key="5">
    <source>
        <dbReference type="Proteomes" id="UP000195402"/>
    </source>
</evidence>
<dbReference type="GO" id="GO:0006508">
    <property type="term" value="P:proteolysis"/>
    <property type="evidence" value="ECO:0007669"/>
    <property type="project" value="UniProtKB-KW"/>
</dbReference>